<dbReference type="Gene3D" id="3.30.470.20">
    <property type="entry name" value="ATP-grasp fold, B domain"/>
    <property type="match status" value="1"/>
</dbReference>
<dbReference type="InterPro" id="IPR011761">
    <property type="entry name" value="ATP-grasp"/>
</dbReference>
<accession>A0ABQ2S975</accession>
<protein>
    <recommendedName>
        <fullName evidence="2">ATP-grasp domain-containing protein</fullName>
    </recommendedName>
</protein>
<evidence type="ECO:0000313" key="4">
    <source>
        <dbReference type="Proteomes" id="UP000644548"/>
    </source>
</evidence>
<dbReference type="PROSITE" id="PS50975">
    <property type="entry name" value="ATP_GRASP"/>
    <property type="match status" value="1"/>
</dbReference>
<keyword evidence="1" id="KW-0067">ATP-binding</keyword>
<feature type="domain" description="ATP-grasp" evidence="2">
    <location>
        <begin position="161"/>
        <end position="352"/>
    </location>
</feature>
<dbReference type="Proteomes" id="UP000644548">
    <property type="component" value="Unassembled WGS sequence"/>
</dbReference>
<reference evidence="4" key="1">
    <citation type="journal article" date="2019" name="Int. J. Syst. Evol. Microbiol.">
        <title>The Global Catalogue of Microorganisms (GCM) 10K type strain sequencing project: providing services to taxonomists for standard genome sequencing and annotation.</title>
        <authorList>
            <consortium name="The Broad Institute Genomics Platform"/>
            <consortium name="The Broad Institute Genome Sequencing Center for Infectious Disease"/>
            <person name="Wu L."/>
            <person name="Ma J."/>
        </authorList>
    </citation>
    <scope>NUCLEOTIDE SEQUENCE [LARGE SCALE GENOMIC DNA]</scope>
    <source>
        <strain evidence="4">JCM 31405</strain>
    </source>
</reference>
<keyword evidence="1" id="KW-0547">Nucleotide-binding</keyword>
<evidence type="ECO:0000256" key="1">
    <source>
        <dbReference type="PROSITE-ProRule" id="PRU00409"/>
    </source>
</evidence>
<gene>
    <name evidence="3" type="ORF">GCM10008960_29860</name>
</gene>
<dbReference type="EMBL" id="BMQN01000009">
    <property type="protein sequence ID" value="GGS01213.1"/>
    <property type="molecule type" value="Genomic_DNA"/>
</dbReference>
<dbReference type="SUPFAM" id="SSF56059">
    <property type="entry name" value="Glutathione synthetase ATP-binding domain-like"/>
    <property type="match status" value="1"/>
</dbReference>
<comment type="caution">
    <text evidence="3">The sequence shown here is derived from an EMBL/GenBank/DDBJ whole genome shotgun (WGS) entry which is preliminary data.</text>
</comment>
<organism evidence="3 4">
    <name type="scientific">Deinococcus sedimenti</name>
    <dbReference type="NCBI Taxonomy" id="1867090"/>
    <lineage>
        <taxon>Bacteria</taxon>
        <taxon>Thermotogati</taxon>
        <taxon>Deinococcota</taxon>
        <taxon>Deinococci</taxon>
        <taxon>Deinococcales</taxon>
        <taxon>Deinococcaceae</taxon>
        <taxon>Deinococcus</taxon>
    </lineage>
</organism>
<evidence type="ECO:0000259" key="2">
    <source>
        <dbReference type="PROSITE" id="PS50975"/>
    </source>
</evidence>
<proteinExistence type="predicted"/>
<keyword evidence="4" id="KW-1185">Reference proteome</keyword>
<dbReference type="Pfam" id="PF02655">
    <property type="entry name" value="ATP-grasp_3"/>
    <property type="match status" value="1"/>
</dbReference>
<evidence type="ECO:0000313" key="3">
    <source>
        <dbReference type="EMBL" id="GGS01213.1"/>
    </source>
</evidence>
<sequence length="419" mass="44010">MLTAHAPGLPRSLPLPWSPMTLTVSVPESRPRLSPSFPFPPAQVLPGRAATARLPYGNPLFGRSDLETDVGLGGMNGLFGGLELAAHPAAWTPQVAALLARAGFELPRVTLYASRGEYRAALGDLWRRCGPIVTMFPQHPDDLPPTQAALDPALLTRLADKGQLDALTGCLAPRRTLRNAPSALRAAARALRNAPHGWVLKASHAPTGGGADVHFCPDEAALAAAAARYPAGTPLLLEPRLSVDLSPSAQLAVLPSGEVRLLGLTTQRLAGPRFAGVDLKPLARAARYAQLAQEVAQACAAQGYRGVLGVDLLDTGAEVLVAEVNPRLTGGSLAGLLTPQLGLLGLQARLVIHPSARTLDDLCARVGEGWEEGRLLPVMVWDGARWGGVNRVAALLLGRTDAELDGQDAWLRARLDGGS</sequence>
<dbReference type="InterPro" id="IPR003806">
    <property type="entry name" value="ATP-grasp_PylC-type"/>
</dbReference>
<name>A0ABQ2S975_9DEIO</name>